<proteinExistence type="predicted"/>
<gene>
    <name evidence="1" type="ORF">DLM78_04150</name>
</gene>
<accession>A0A8B3CVA1</accession>
<dbReference type="EMBL" id="QHCS01000001">
    <property type="protein sequence ID" value="RHX88154.1"/>
    <property type="molecule type" value="Genomic_DNA"/>
</dbReference>
<protein>
    <submittedName>
        <fullName evidence="1">Uncharacterized protein</fullName>
    </submittedName>
</protein>
<sequence>MQVNANSLNRLGVANPNVYSEAPLRELHFFYKKQCDFFEYISSSRRWNVFAKSFLRCSDCVSFCSGHLIGKKTKRELHRDSQYRRLPVKAAKEIVSEKILLLNL</sequence>
<name>A0A8B3CVA1_9LEPT</name>
<evidence type="ECO:0000313" key="1">
    <source>
        <dbReference type="EMBL" id="RHX88154.1"/>
    </source>
</evidence>
<organism evidence="1 2">
    <name type="scientific">Leptospira stimsonii</name>
    <dbReference type="NCBI Taxonomy" id="2202203"/>
    <lineage>
        <taxon>Bacteria</taxon>
        <taxon>Pseudomonadati</taxon>
        <taxon>Spirochaetota</taxon>
        <taxon>Spirochaetia</taxon>
        <taxon>Leptospirales</taxon>
        <taxon>Leptospiraceae</taxon>
        <taxon>Leptospira</taxon>
    </lineage>
</organism>
<dbReference type="Proteomes" id="UP000266669">
    <property type="component" value="Unassembled WGS sequence"/>
</dbReference>
<evidence type="ECO:0000313" key="2">
    <source>
        <dbReference type="Proteomes" id="UP000266669"/>
    </source>
</evidence>
<dbReference type="AlphaFoldDB" id="A0A8B3CVA1"/>
<comment type="caution">
    <text evidence="1">The sequence shown here is derived from an EMBL/GenBank/DDBJ whole genome shotgun (WGS) entry which is preliminary data.</text>
</comment>
<reference evidence="2" key="1">
    <citation type="submission" date="2018-05" db="EMBL/GenBank/DDBJ databases">
        <title>Leptospira yasudae sp. nov. and Leptospira stimsonii sp. nov., two pathogenic species of the genus Leptospira isolated from environmental sources.</title>
        <authorList>
            <person name="Casanovas-Massana A."/>
            <person name="Hamond C."/>
            <person name="Santos L.A."/>
            <person name="Hacker K.P."/>
            <person name="Balassiano I."/>
            <person name="Medeiros M.A."/>
            <person name="Reis M.G."/>
            <person name="Ko A.I."/>
            <person name="Wunder E.A."/>
        </authorList>
    </citation>
    <scope>NUCLEOTIDE SEQUENCE [LARGE SCALE GENOMIC DNA]</scope>
    <source>
        <strain evidence="2">AMB6-RJ</strain>
    </source>
</reference>